<dbReference type="AlphaFoldDB" id="A0A9J6PH82"/>
<reference evidence="2" key="1">
    <citation type="submission" date="2022-06" db="EMBL/GenBank/DDBJ databases">
        <title>Isolation and Genomics of Futiania mangrovii gen. nov., sp. nov., a Rare and Metabolically-versatile member in the Class Alphaproteobacteria.</title>
        <authorList>
            <person name="Liu L."/>
            <person name="Huang W.-C."/>
            <person name="Pan J."/>
            <person name="Li J."/>
            <person name="Huang Y."/>
            <person name="Du H."/>
            <person name="Liu Y."/>
            <person name="Li M."/>
        </authorList>
    </citation>
    <scope>NUCLEOTIDE SEQUENCE</scope>
    <source>
        <strain evidence="2">FT118</strain>
    </source>
</reference>
<dbReference type="InterPro" id="IPR037401">
    <property type="entry name" value="SnoaL-like"/>
</dbReference>
<dbReference type="Pfam" id="PF13577">
    <property type="entry name" value="SnoaL_4"/>
    <property type="match status" value="1"/>
</dbReference>
<accession>A0A9J6PH82</accession>
<gene>
    <name evidence="2" type="ORF">NJQ99_15680</name>
</gene>
<dbReference type="Gene3D" id="3.10.450.50">
    <property type="match status" value="1"/>
</dbReference>
<dbReference type="InterPro" id="IPR032710">
    <property type="entry name" value="NTF2-like_dom_sf"/>
</dbReference>
<dbReference type="InterPro" id="IPR011944">
    <property type="entry name" value="Steroid_delta5-4_isomerase"/>
</dbReference>
<evidence type="ECO:0000313" key="3">
    <source>
        <dbReference type="Proteomes" id="UP001055804"/>
    </source>
</evidence>
<feature type="domain" description="SnoaL-like" evidence="1">
    <location>
        <begin position="5"/>
        <end position="129"/>
    </location>
</feature>
<protein>
    <submittedName>
        <fullName evidence="2">Nuclear transport factor 2 family protein</fullName>
    </submittedName>
</protein>
<organism evidence="2 3">
    <name type="scientific">Futiania mangrovi</name>
    <dbReference type="NCBI Taxonomy" id="2959716"/>
    <lineage>
        <taxon>Bacteria</taxon>
        <taxon>Pseudomonadati</taxon>
        <taxon>Pseudomonadota</taxon>
        <taxon>Alphaproteobacteria</taxon>
        <taxon>Futianiales</taxon>
        <taxon>Futianiaceae</taxon>
        <taxon>Futiania</taxon>
    </lineage>
</organism>
<keyword evidence="3" id="KW-1185">Reference proteome</keyword>
<dbReference type="Proteomes" id="UP001055804">
    <property type="component" value="Unassembled WGS sequence"/>
</dbReference>
<proteinExistence type="predicted"/>
<evidence type="ECO:0000313" key="2">
    <source>
        <dbReference type="EMBL" id="MCP1337862.1"/>
    </source>
</evidence>
<name>A0A9J6PH82_9PROT</name>
<sequence>MLSADDMFAIHNLYAKYNLCSDAGDAEGYADCFTNDAVLTVQPQNVTLKGREALHGHKVRDVASRGGRYRRHVNGSLMIEPVDARTARGRCYLMAYNGMPGELPEMGDCGVYEDTVTKGADGVWRFSSRVLTMDGTTWSRS</sequence>
<comment type="caution">
    <text evidence="2">The sequence shown here is derived from an EMBL/GenBank/DDBJ whole genome shotgun (WGS) entry which is preliminary data.</text>
</comment>
<dbReference type="RefSeq" id="WP_269333823.1">
    <property type="nucleotide sequence ID" value="NZ_JAMZFT010000004.1"/>
</dbReference>
<dbReference type="SUPFAM" id="SSF54427">
    <property type="entry name" value="NTF2-like"/>
    <property type="match status" value="1"/>
</dbReference>
<evidence type="ECO:0000259" key="1">
    <source>
        <dbReference type="Pfam" id="PF13577"/>
    </source>
</evidence>
<dbReference type="NCBIfam" id="TIGR02246">
    <property type="entry name" value="SgcJ/EcaC family oxidoreductase"/>
    <property type="match status" value="1"/>
</dbReference>
<dbReference type="EMBL" id="JAMZFT010000004">
    <property type="protein sequence ID" value="MCP1337862.1"/>
    <property type="molecule type" value="Genomic_DNA"/>
</dbReference>
<dbReference type="CDD" id="cd00531">
    <property type="entry name" value="NTF2_like"/>
    <property type="match status" value="1"/>
</dbReference>